<proteinExistence type="predicted"/>
<evidence type="ECO:0000313" key="2">
    <source>
        <dbReference type="EMBL" id="MBW4546912.1"/>
    </source>
</evidence>
<evidence type="ECO:0000313" key="3">
    <source>
        <dbReference type="Proteomes" id="UP000753908"/>
    </source>
</evidence>
<reference evidence="2" key="2">
    <citation type="journal article" date="2022" name="Microbiol. Resour. Announc.">
        <title>Metagenome Sequencing to Explore Phylogenomics of Terrestrial Cyanobacteria.</title>
        <authorList>
            <person name="Ward R.D."/>
            <person name="Stajich J.E."/>
            <person name="Johansen J.R."/>
            <person name="Huntemann M."/>
            <person name="Clum A."/>
            <person name="Foster B."/>
            <person name="Foster B."/>
            <person name="Roux S."/>
            <person name="Palaniappan K."/>
            <person name="Varghese N."/>
            <person name="Mukherjee S."/>
            <person name="Reddy T.B.K."/>
            <person name="Daum C."/>
            <person name="Copeland A."/>
            <person name="Chen I.A."/>
            <person name="Ivanova N.N."/>
            <person name="Kyrpides N.C."/>
            <person name="Shapiro N."/>
            <person name="Eloe-Fadrosh E.A."/>
            <person name="Pietrasiak N."/>
        </authorList>
    </citation>
    <scope>NUCLEOTIDE SEQUENCE</scope>
    <source>
        <strain evidence="2">CPER-KK1</strain>
    </source>
</reference>
<dbReference type="EMBL" id="JAHHIF010000032">
    <property type="protein sequence ID" value="MBW4546912.1"/>
    <property type="molecule type" value="Genomic_DNA"/>
</dbReference>
<protein>
    <submittedName>
        <fullName evidence="2">YdcF family protein</fullName>
    </submittedName>
</protein>
<feature type="domain" description="DUF218" evidence="1">
    <location>
        <begin position="22"/>
        <end position="163"/>
    </location>
</feature>
<name>A0A951UBF6_9CYAN</name>
<sequence length="188" mass="21340">MVFLLNYIHPFLAPISPIKADILVVEGWVQDYVIKEAIQEFQKGGYKKIITTGLTIEQGSYLTQYKNFAELAEATFIALGFEQDQLIAVPGSSVVRNRTAASATALRQWLVNSDLTIDSINLYSYDVHARRSWMIFKQALAPEIKVGVIAAKPLSYDPKHWWVSSEGVRSIISEIVAYLYARLIDWRR</sequence>
<reference evidence="2" key="1">
    <citation type="submission" date="2021-05" db="EMBL/GenBank/DDBJ databases">
        <authorList>
            <person name="Pietrasiak N."/>
            <person name="Ward R."/>
            <person name="Stajich J.E."/>
            <person name="Kurbessoian T."/>
        </authorList>
    </citation>
    <scope>NUCLEOTIDE SEQUENCE</scope>
    <source>
        <strain evidence="2">CPER-KK1</strain>
    </source>
</reference>
<dbReference type="InterPro" id="IPR003848">
    <property type="entry name" value="DUF218"/>
</dbReference>
<dbReference type="Proteomes" id="UP000753908">
    <property type="component" value="Unassembled WGS sequence"/>
</dbReference>
<comment type="caution">
    <text evidence="2">The sequence shown here is derived from an EMBL/GenBank/DDBJ whole genome shotgun (WGS) entry which is preliminary data.</text>
</comment>
<dbReference type="Pfam" id="PF02698">
    <property type="entry name" value="DUF218"/>
    <property type="match status" value="1"/>
</dbReference>
<evidence type="ECO:0000259" key="1">
    <source>
        <dbReference type="Pfam" id="PF02698"/>
    </source>
</evidence>
<gene>
    <name evidence="2" type="ORF">KME25_21075</name>
</gene>
<dbReference type="AlphaFoldDB" id="A0A951UBF6"/>
<accession>A0A951UBF6</accession>
<organism evidence="2 3">
    <name type="scientific">Symplocastrum torsivum CPER-KK1</name>
    <dbReference type="NCBI Taxonomy" id="450513"/>
    <lineage>
        <taxon>Bacteria</taxon>
        <taxon>Bacillati</taxon>
        <taxon>Cyanobacteriota</taxon>
        <taxon>Cyanophyceae</taxon>
        <taxon>Oscillatoriophycideae</taxon>
        <taxon>Oscillatoriales</taxon>
        <taxon>Microcoleaceae</taxon>
        <taxon>Symplocastrum</taxon>
    </lineage>
</organism>